<dbReference type="EMBL" id="LAZR01044482">
    <property type="protein sequence ID" value="KKL04541.1"/>
    <property type="molecule type" value="Genomic_DNA"/>
</dbReference>
<name>A0A0F9CFV0_9ZZZZ</name>
<dbReference type="AlphaFoldDB" id="A0A0F9CFV0"/>
<reference evidence="1" key="1">
    <citation type="journal article" date="2015" name="Nature">
        <title>Complex archaea that bridge the gap between prokaryotes and eukaryotes.</title>
        <authorList>
            <person name="Spang A."/>
            <person name="Saw J.H."/>
            <person name="Jorgensen S.L."/>
            <person name="Zaremba-Niedzwiedzka K."/>
            <person name="Martijn J."/>
            <person name="Lind A.E."/>
            <person name="van Eijk R."/>
            <person name="Schleper C."/>
            <person name="Guy L."/>
            <person name="Ettema T.J."/>
        </authorList>
    </citation>
    <scope>NUCLEOTIDE SEQUENCE</scope>
</reference>
<proteinExistence type="predicted"/>
<sequence length="84" mass="9436">MTLPNTEMQYCDHESHDEVPARAVTRIRFAVDGELQEFWGCLAHRQAMDFGYVPPKSVEETLAGAVKPEAVSVLKTGARVRYRA</sequence>
<comment type="caution">
    <text evidence="1">The sequence shown here is derived from an EMBL/GenBank/DDBJ whole genome shotgun (WGS) entry which is preliminary data.</text>
</comment>
<evidence type="ECO:0000313" key="1">
    <source>
        <dbReference type="EMBL" id="KKL04541.1"/>
    </source>
</evidence>
<organism evidence="1">
    <name type="scientific">marine sediment metagenome</name>
    <dbReference type="NCBI Taxonomy" id="412755"/>
    <lineage>
        <taxon>unclassified sequences</taxon>
        <taxon>metagenomes</taxon>
        <taxon>ecological metagenomes</taxon>
    </lineage>
</organism>
<gene>
    <name evidence="1" type="ORF">LCGC14_2615020</name>
</gene>
<accession>A0A0F9CFV0</accession>
<protein>
    <submittedName>
        <fullName evidence="1">Uncharacterized protein</fullName>
    </submittedName>
</protein>
<feature type="non-terminal residue" evidence="1">
    <location>
        <position position="84"/>
    </location>
</feature>